<accession>A0A327QCV7</accession>
<dbReference type="EMBL" id="QLLL01000006">
    <property type="protein sequence ID" value="RAJ02310.1"/>
    <property type="molecule type" value="Genomic_DNA"/>
</dbReference>
<evidence type="ECO:0000313" key="1">
    <source>
        <dbReference type="EMBL" id="RAJ02310.1"/>
    </source>
</evidence>
<dbReference type="AlphaFoldDB" id="A0A327QCV7"/>
<dbReference type="Gene3D" id="3.40.50.300">
    <property type="entry name" value="P-loop containing nucleotide triphosphate hydrolases"/>
    <property type="match status" value="1"/>
</dbReference>
<dbReference type="RefSeq" id="WP_111598757.1">
    <property type="nucleotide sequence ID" value="NZ_QLLL01000006.1"/>
</dbReference>
<name>A0A327QCV7_9BACT</name>
<protein>
    <submittedName>
        <fullName evidence="1">Uncharacterized protein</fullName>
    </submittedName>
</protein>
<proteinExistence type="predicted"/>
<gene>
    <name evidence="1" type="ORF">LX64_03319</name>
</gene>
<dbReference type="InterPro" id="IPR027417">
    <property type="entry name" value="P-loop_NTPase"/>
</dbReference>
<reference evidence="1 2" key="1">
    <citation type="submission" date="2018-06" db="EMBL/GenBank/DDBJ databases">
        <title>Genomic Encyclopedia of Archaeal and Bacterial Type Strains, Phase II (KMG-II): from individual species to whole genera.</title>
        <authorList>
            <person name="Goeker M."/>
        </authorList>
    </citation>
    <scope>NUCLEOTIDE SEQUENCE [LARGE SCALE GENOMIC DNA]</scope>
    <source>
        <strain evidence="1 2">DSM 23857</strain>
    </source>
</reference>
<keyword evidence="2" id="KW-1185">Reference proteome</keyword>
<organism evidence="1 2">
    <name type="scientific">Chitinophaga skermanii</name>
    <dbReference type="NCBI Taxonomy" id="331697"/>
    <lineage>
        <taxon>Bacteria</taxon>
        <taxon>Pseudomonadati</taxon>
        <taxon>Bacteroidota</taxon>
        <taxon>Chitinophagia</taxon>
        <taxon>Chitinophagales</taxon>
        <taxon>Chitinophagaceae</taxon>
        <taxon>Chitinophaga</taxon>
    </lineage>
</organism>
<dbReference type="Proteomes" id="UP000249547">
    <property type="component" value="Unassembled WGS sequence"/>
</dbReference>
<dbReference type="OrthoDB" id="8564590at2"/>
<comment type="caution">
    <text evidence="1">The sequence shown here is derived from an EMBL/GenBank/DDBJ whole genome shotgun (WGS) entry which is preliminary data.</text>
</comment>
<evidence type="ECO:0000313" key="2">
    <source>
        <dbReference type="Proteomes" id="UP000249547"/>
    </source>
</evidence>
<sequence length="65" mass="7587">MQAIMEESIRRNALREGKAYIQPIEIWATAKKLVPPTYREGFDEIYTVTMNKDNTFTIQPTSHEI</sequence>